<dbReference type="Pfam" id="PF13456">
    <property type="entry name" value="RVT_3"/>
    <property type="match status" value="1"/>
</dbReference>
<reference evidence="4" key="1">
    <citation type="submission" date="2018-02" db="EMBL/GenBank/DDBJ databases">
        <authorList>
            <person name="Cohen D.B."/>
            <person name="Kent A.D."/>
        </authorList>
    </citation>
    <scope>NUCLEOTIDE SEQUENCE</scope>
</reference>
<feature type="domain" description="RNase H type-1" evidence="1">
    <location>
        <begin position="1035"/>
        <end position="1147"/>
    </location>
</feature>
<dbReference type="InterPro" id="IPR036397">
    <property type="entry name" value="RNaseH_sf"/>
</dbReference>
<feature type="domain" description="Zinc knuckle CX2CX4HX4C" evidence="3">
    <location>
        <begin position="182"/>
        <end position="209"/>
    </location>
</feature>
<evidence type="ECO:0000259" key="3">
    <source>
        <dbReference type="Pfam" id="PF14392"/>
    </source>
</evidence>
<evidence type="ECO:0000313" key="4">
    <source>
        <dbReference type="EMBL" id="SPD31722.1"/>
    </source>
</evidence>
<dbReference type="SUPFAM" id="SSF53098">
    <property type="entry name" value="Ribonuclease H-like"/>
    <property type="match status" value="1"/>
</dbReference>
<evidence type="ECO:0008006" key="5">
    <source>
        <dbReference type="Google" id="ProtNLM"/>
    </source>
</evidence>
<dbReference type="Pfam" id="PF14392">
    <property type="entry name" value="zf-CCHC_4"/>
    <property type="match status" value="1"/>
</dbReference>
<evidence type="ECO:0000259" key="2">
    <source>
        <dbReference type="Pfam" id="PF13966"/>
    </source>
</evidence>
<dbReference type="PANTHER" id="PTHR33710:SF77">
    <property type="entry name" value="DNASE I-LIKE SUPERFAMILY PROTEIN"/>
    <property type="match status" value="1"/>
</dbReference>
<name>A0A2N9J3F2_FAGSY</name>
<dbReference type="InterPro" id="IPR026960">
    <property type="entry name" value="RVT-Znf"/>
</dbReference>
<dbReference type="Gene3D" id="3.60.10.10">
    <property type="entry name" value="Endonuclease/exonuclease/phosphatase"/>
    <property type="match status" value="1"/>
</dbReference>
<dbReference type="GO" id="GO:0003676">
    <property type="term" value="F:nucleic acid binding"/>
    <property type="evidence" value="ECO:0007669"/>
    <property type="project" value="InterPro"/>
</dbReference>
<gene>
    <name evidence="4" type="ORF">FSB_LOCUS59604</name>
</gene>
<proteinExistence type="predicted"/>
<dbReference type="EMBL" id="OIVN01006374">
    <property type="protein sequence ID" value="SPD31722.1"/>
    <property type="molecule type" value="Genomic_DNA"/>
</dbReference>
<dbReference type="CDD" id="cd06222">
    <property type="entry name" value="RNase_H_like"/>
    <property type="match status" value="1"/>
</dbReference>
<dbReference type="SUPFAM" id="SSF56219">
    <property type="entry name" value="DNase I-like"/>
    <property type="match status" value="1"/>
</dbReference>
<evidence type="ECO:0000259" key="1">
    <source>
        <dbReference type="Pfam" id="PF13456"/>
    </source>
</evidence>
<organism evidence="4">
    <name type="scientific">Fagus sylvatica</name>
    <name type="common">Beechnut</name>
    <dbReference type="NCBI Taxonomy" id="28930"/>
    <lineage>
        <taxon>Eukaryota</taxon>
        <taxon>Viridiplantae</taxon>
        <taxon>Streptophyta</taxon>
        <taxon>Embryophyta</taxon>
        <taxon>Tracheophyta</taxon>
        <taxon>Spermatophyta</taxon>
        <taxon>Magnoliopsida</taxon>
        <taxon>eudicotyledons</taxon>
        <taxon>Gunneridae</taxon>
        <taxon>Pentapetalae</taxon>
        <taxon>rosids</taxon>
        <taxon>fabids</taxon>
        <taxon>Fagales</taxon>
        <taxon>Fagaceae</taxon>
        <taxon>Fagus</taxon>
    </lineage>
</organism>
<dbReference type="InterPro" id="IPR012337">
    <property type="entry name" value="RNaseH-like_sf"/>
</dbReference>
<accession>A0A2N9J3F2</accession>
<dbReference type="AlphaFoldDB" id="A0A2N9J3F2"/>
<dbReference type="InterPro" id="IPR025836">
    <property type="entry name" value="Zn_knuckle_CX2CX4HX4C"/>
</dbReference>
<dbReference type="PANTHER" id="PTHR33710">
    <property type="entry name" value="BNAC02G09200D PROTEIN"/>
    <property type="match status" value="1"/>
</dbReference>
<dbReference type="Pfam" id="PF13966">
    <property type="entry name" value="zf-RVT"/>
    <property type="match status" value="1"/>
</dbReference>
<protein>
    <recommendedName>
        <fullName evidence="5">CCHC-type domain-containing protein</fullName>
    </recommendedName>
</protein>
<dbReference type="InterPro" id="IPR036691">
    <property type="entry name" value="Endo/exonu/phosph_ase_sf"/>
</dbReference>
<dbReference type="InterPro" id="IPR044730">
    <property type="entry name" value="RNase_H-like_dom_plant"/>
</dbReference>
<feature type="domain" description="Reverse transcriptase zinc-binding" evidence="2">
    <location>
        <begin position="830"/>
        <end position="916"/>
    </location>
</feature>
<sequence length="1181" mass="129877">MKIEGLGLFDSSKCLVLCYFSSVVLAFGFSMDKLVTQTSRLGWAAGLVSLELEPGAEDKAKLMLLGKVLSSRPFSRGVVKEIIAKAWNTVNEVDVAGVDKNVFLFTFKHEVDMRRMRGLPLNRQGEVNLKKIGHMLGTILEVDVAGSGPSAGMRFVRIHIRVAMNCPLAMGFPMGRERLPVLWVPFKYKKLGSVCYGCGRIEHEGKNCSIEGIRLLSNEQISEGIYGNWLREGSTEYQPGIDLEGLISSDWVECTVQPIQGASTSNVEHQTPMDHSENWVDRGQVAGTGYKAEKSQSGDTAMPRDNLIIYSKSVSSLASGPAILLGHESGPSVARPVASLGKRKEAHGEELDLVLKKHKGDLRASLNPTQLEPTAKGELKNSNKLKNQARAKVSKGVAECRNKVNRDGVKNVSESVELVNLSESLAIQMADVEVQQFVPSGLSKGRDRASGLALFWKMGVELEVVFSNKNDVAALVFSNPPENPWLLLAVYGDFNSIVRGSEKQRGSSFGAELSKSLQNFMNDVGAIDLGFCGSKFTWSNRRAGLANIREHLDRGICNADWQTLFPKAGVKHLTAANSDHCLIILDTSMELSKGVRPFRFEAMWTKDRSSLGDLEGLLSPYISEAENSKLSRIGMATGRIGIGSWVPRPRPALWLGGSGQLISVPAPPQVSGQIFKTITTPPPRQGREVSRRALNGVLLALGAPSISKLLYADDVLLFCGACRKEVKLCKPLSMGGLGFRTFESFNEAMIAKLAWGVESAKPLMARGACKLVGSGDRILVWDDPWIPSLPSFLLHPAVPSNSIQCNFKHPKWSIAQEDSWIWVKTNNGDFSIKSAFQEVCSCEGTGVDSLLSQIWKLNIHNRLKMLLWRIASDILPTYNLLVRFNPSILPFCPLCEIALESPIHVFWECHFARSLWFGCDWGIMTKYFQFLSARDLIEAVIFPPKDVKAISGGERKFMLLGAIILDVIWKSRNLKVHENKVIEVGRALRSIQASFCEHGLGHSKPNVSNSLVSITRWEKPGRGVIKLNCDAAVGMDFSCVAVVARDWRGELVFALSKKAKTIIPLQAEMEAIWWSVQLALSHGFSAVCFESDSSSCIEALVKPAASIPWRIRRCVLDVLSLAADFPDWSFRWIHREANGAADSLAKWSIKNLLWGSFDSSFSPSSFSVACAQDCCISSSVV</sequence>
<dbReference type="GO" id="GO:0004523">
    <property type="term" value="F:RNA-DNA hybrid ribonuclease activity"/>
    <property type="evidence" value="ECO:0007669"/>
    <property type="project" value="InterPro"/>
</dbReference>
<dbReference type="Gene3D" id="3.30.420.10">
    <property type="entry name" value="Ribonuclease H-like superfamily/Ribonuclease H"/>
    <property type="match status" value="1"/>
</dbReference>
<dbReference type="InterPro" id="IPR002156">
    <property type="entry name" value="RNaseH_domain"/>
</dbReference>